<organism evidence="2">
    <name type="scientific">marine sediment metagenome</name>
    <dbReference type="NCBI Taxonomy" id="412755"/>
    <lineage>
        <taxon>unclassified sequences</taxon>
        <taxon>metagenomes</taxon>
        <taxon>ecological metagenomes</taxon>
    </lineage>
</organism>
<gene>
    <name evidence="2" type="ORF">LCGC14_0259380</name>
</gene>
<dbReference type="EMBL" id="LAZR01000138">
    <property type="protein sequence ID" value="KKN87483.1"/>
    <property type="molecule type" value="Genomic_DNA"/>
</dbReference>
<accession>A0A0F9X7D0</accession>
<proteinExistence type="predicted"/>
<sequence>MDVVVTVPKSFGLAHWVAEGDAAGEPESGEQFPGHDKEATDRSQVSPGRWGEHR</sequence>
<evidence type="ECO:0000256" key="1">
    <source>
        <dbReference type="SAM" id="MobiDB-lite"/>
    </source>
</evidence>
<comment type="caution">
    <text evidence="2">The sequence shown here is derived from an EMBL/GenBank/DDBJ whole genome shotgun (WGS) entry which is preliminary data.</text>
</comment>
<dbReference type="AlphaFoldDB" id="A0A0F9X7D0"/>
<reference evidence="2" key="1">
    <citation type="journal article" date="2015" name="Nature">
        <title>Complex archaea that bridge the gap between prokaryotes and eukaryotes.</title>
        <authorList>
            <person name="Spang A."/>
            <person name="Saw J.H."/>
            <person name="Jorgensen S.L."/>
            <person name="Zaremba-Niedzwiedzka K."/>
            <person name="Martijn J."/>
            <person name="Lind A.E."/>
            <person name="van Eijk R."/>
            <person name="Schleper C."/>
            <person name="Guy L."/>
            <person name="Ettema T.J."/>
        </authorList>
    </citation>
    <scope>NUCLEOTIDE SEQUENCE</scope>
</reference>
<protein>
    <submittedName>
        <fullName evidence="2">Uncharacterized protein</fullName>
    </submittedName>
</protein>
<evidence type="ECO:0000313" key="2">
    <source>
        <dbReference type="EMBL" id="KKN87483.1"/>
    </source>
</evidence>
<feature type="region of interest" description="Disordered" evidence="1">
    <location>
        <begin position="18"/>
        <end position="54"/>
    </location>
</feature>
<name>A0A0F9X7D0_9ZZZZ</name>